<proteinExistence type="predicted"/>
<accession>A0A4Y2CYN9</accession>
<keyword evidence="3" id="KW-1185">Reference proteome</keyword>
<evidence type="ECO:0000313" key="2">
    <source>
        <dbReference type="EMBL" id="GBM09602.1"/>
    </source>
</evidence>
<reference evidence="2 3" key="1">
    <citation type="journal article" date="2019" name="Sci. Rep.">
        <title>Orb-weaving spider Araneus ventricosus genome elucidates the spidroin gene catalogue.</title>
        <authorList>
            <person name="Kono N."/>
            <person name="Nakamura H."/>
            <person name="Ohtoshi R."/>
            <person name="Moran D.A.P."/>
            <person name="Shinohara A."/>
            <person name="Yoshida Y."/>
            <person name="Fujiwara M."/>
            <person name="Mori M."/>
            <person name="Tomita M."/>
            <person name="Arakawa K."/>
        </authorList>
    </citation>
    <scope>NUCLEOTIDE SEQUENCE [LARGE SCALE GENOMIC DNA]</scope>
</reference>
<feature type="region of interest" description="Disordered" evidence="1">
    <location>
        <begin position="54"/>
        <end position="97"/>
    </location>
</feature>
<dbReference type="AlphaFoldDB" id="A0A4Y2CYN9"/>
<dbReference type="Proteomes" id="UP000499080">
    <property type="component" value="Unassembled WGS sequence"/>
</dbReference>
<evidence type="ECO:0000256" key="1">
    <source>
        <dbReference type="SAM" id="MobiDB-lite"/>
    </source>
</evidence>
<comment type="caution">
    <text evidence="2">The sequence shown here is derived from an EMBL/GenBank/DDBJ whole genome shotgun (WGS) entry which is preliminary data.</text>
</comment>
<feature type="compositionally biased region" description="Basic residues" evidence="1">
    <location>
        <begin position="80"/>
        <end position="91"/>
    </location>
</feature>
<gene>
    <name evidence="2" type="ORF">AVEN_29448_1</name>
</gene>
<name>A0A4Y2CYN9_ARAVE</name>
<sequence>MLVERLSPLWSSTGLTPFLGRPGRCGYFYATLTEGHLTTTIDLTCNRPHTRRIFSGSGFEPGTLQPQSRDLTTRPPRPFRERRKGRRKKKLIVTDLK</sequence>
<organism evidence="2 3">
    <name type="scientific">Araneus ventricosus</name>
    <name type="common">Orbweaver spider</name>
    <name type="synonym">Epeira ventricosa</name>
    <dbReference type="NCBI Taxonomy" id="182803"/>
    <lineage>
        <taxon>Eukaryota</taxon>
        <taxon>Metazoa</taxon>
        <taxon>Ecdysozoa</taxon>
        <taxon>Arthropoda</taxon>
        <taxon>Chelicerata</taxon>
        <taxon>Arachnida</taxon>
        <taxon>Araneae</taxon>
        <taxon>Araneomorphae</taxon>
        <taxon>Entelegynae</taxon>
        <taxon>Araneoidea</taxon>
        <taxon>Araneidae</taxon>
        <taxon>Araneus</taxon>
    </lineage>
</organism>
<protein>
    <submittedName>
        <fullName evidence="2">Uncharacterized protein</fullName>
    </submittedName>
</protein>
<evidence type="ECO:0000313" key="3">
    <source>
        <dbReference type="Proteomes" id="UP000499080"/>
    </source>
</evidence>
<dbReference type="EMBL" id="BGPR01000272">
    <property type="protein sequence ID" value="GBM09602.1"/>
    <property type="molecule type" value="Genomic_DNA"/>
</dbReference>